<proteinExistence type="predicted"/>
<dbReference type="GO" id="GO:0022857">
    <property type="term" value="F:transmembrane transporter activity"/>
    <property type="evidence" value="ECO:0007669"/>
    <property type="project" value="InterPro"/>
</dbReference>
<dbReference type="InterPro" id="IPR011701">
    <property type="entry name" value="MFS"/>
</dbReference>
<evidence type="ECO:0000256" key="2">
    <source>
        <dbReference type="ARBA" id="ARBA00022448"/>
    </source>
</evidence>
<organism evidence="7 8">
    <name type="scientific">Saccharata proteae CBS 121410</name>
    <dbReference type="NCBI Taxonomy" id="1314787"/>
    <lineage>
        <taxon>Eukaryota</taxon>
        <taxon>Fungi</taxon>
        <taxon>Dikarya</taxon>
        <taxon>Ascomycota</taxon>
        <taxon>Pezizomycotina</taxon>
        <taxon>Dothideomycetes</taxon>
        <taxon>Dothideomycetes incertae sedis</taxon>
        <taxon>Botryosphaeriales</taxon>
        <taxon>Saccharataceae</taxon>
        <taxon>Saccharata</taxon>
    </lineage>
</organism>
<feature type="non-terminal residue" evidence="7">
    <location>
        <position position="1"/>
    </location>
</feature>
<keyword evidence="5 6" id="KW-0472">Membrane</keyword>
<feature type="transmembrane region" description="Helical" evidence="6">
    <location>
        <begin position="271"/>
        <end position="293"/>
    </location>
</feature>
<dbReference type="AlphaFoldDB" id="A0A9P4LVT2"/>
<dbReference type="PANTHER" id="PTHR43791">
    <property type="entry name" value="PERMEASE-RELATED"/>
    <property type="match status" value="1"/>
</dbReference>
<dbReference type="Gene3D" id="1.20.1250.20">
    <property type="entry name" value="MFS general substrate transporter like domains"/>
    <property type="match status" value="2"/>
</dbReference>
<name>A0A9P4LVT2_9PEZI</name>
<evidence type="ECO:0000256" key="3">
    <source>
        <dbReference type="ARBA" id="ARBA00022692"/>
    </source>
</evidence>
<evidence type="ECO:0000256" key="5">
    <source>
        <dbReference type="ARBA" id="ARBA00023136"/>
    </source>
</evidence>
<keyword evidence="3 6" id="KW-0812">Transmembrane</keyword>
<sequence>LTILRPRIWLPTCLITWSLFVLGLFKVQNAAQIYALRFFVGMFESAALPGLHYVIGSWYRRLELGRRSGLFVISGVLGQMFSGYLQSALYSGMNGRGGLSAWRWLFIFDFILAVPVALYGTICFPDTPQTTKAFWLTDWERRRAIERIEEEGRAPHGKLDRTAFKRIFESWQLYVFTIVWSFWCLTCGTSVQTWMALWLKSEKTADGNSRYTVSQINNIPTVVGAVNFFFMTGSGFASDIIGSRAPAMGFVGTVMTFCYVVYAIWPASTSLKMAAFFLQGCYGCFSPLLSGWVNTLCGGDNQLRAFTMAMMMSIGNAFQTPFSQYMFPASDAPEYKQTHGYVAGLVFVIALTLWCSIIMGAIERWYYTRQPLSIDVSNIGCEIAVADLDNKGRKGAHESIVRC</sequence>
<dbReference type="PANTHER" id="PTHR43791:SF39">
    <property type="entry name" value="TRANSPORTER LIZ1_SEO1, PUTATIVE (AFU_ORTHOLOGUE AFUA_3G00980)-RELATED"/>
    <property type="match status" value="1"/>
</dbReference>
<dbReference type="GO" id="GO:0016020">
    <property type="term" value="C:membrane"/>
    <property type="evidence" value="ECO:0007669"/>
    <property type="project" value="UniProtKB-SubCell"/>
</dbReference>
<dbReference type="InterPro" id="IPR017937">
    <property type="entry name" value="Thioredoxin_CS"/>
</dbReference>
<comment type="subcellular location">
    <subcellularLocation>
        <location evidence="1">Membrane</location>
        <topology evidence="1">Multi-pass membrane protein</topology>
    </subcellularLocation>
</comment>
<feature type="transmembrane region" description="Helical" evidence="6">
    <location>
        <begin position="339"/>
        <end position="362"/>
    </location>
</feature>
<feature type="transmembrane region" description="Helical" evidence="6">
    <location>
        <begin position="68"/>
        <end position="89"/>
    </location>
</feature>
<feature type="transmembrane region" description="Helical" evidence="6">
    <location>
        <begin position="101"/>
        <end position="122"/>
    </location>
</feature>
<feature type="transmembrane region" description="Helical" evidence="6">
    <location>
        <begin position="245"/>
        <end position="265"/>
    </location>
</feature>
<evidence type="ECO:0000256" key="4">
    <source>
        <dbReference type="ARBA" id="ARBA00022989"/>
    </source>
</evidence>
<dbReference type="PROSITE" id="PS00194">
    <property type="entry name" value="THIOREDOXIN_1"/>
    <property type="match status" value="1"/>
</dbReference>
<evidence type="ECO:0000313" key="7">
    <source>
        <dbReference type="EMBL" id="KAF2086297.1"/>
    </source>
</evidence>
<dbReference type="Proteomes" id="UP000799776">
    <property type="component" value="Unassembled WGS sequence"/>
</dbReference>
<dbReference type="EMBL" id="ML978725">
    <property type="protein sequence ID" value="KAF2086297.1"/>
    <property type="molecule type" value="Genomic_DNA"/>
</dbReference>
<reference evidence="7" key="1">
    <citation type="journal article" date="2020" name="Stud. Mycol.">
        <title>101 Dothideomycetes genomes: a test case for predicting lifestyles and emergence of pathogens.</title>
        <authorList>
            <person name="Haridas S."/>
            <person name="Albert R."/>
            <person name="Binder M."/>
            <person name="Bloem J."/>
            <person name="Labutti K."/>
            <person name="Salamov A."/>
            <person name="Andreopoulos B."/>
            <person name="Baker S."/>
            <person name="Barry K."/>
            <person name="Bills G."/>
            <person name="Bluhm B."/>
            <person name="Cannon C."/>
            <person name="Castanera R."/>
            <person name="Culley D."/>
            <person name="Daum C."/>
            <person name="Ezra D."/>
            <person name="Gonzalez J."/>
            <person name="Henrissat B."/>
            <person name="Kuo A."/>
            <person name="Liang C."/>
            <person name="Lipzen A."/>
            <person name="Lutzoni F."/>
            <person name="Magnuson J."/>
            <person name="Mondo S."/>
            <person name="Nolan M."/>
            <person name="Ohm R."/>
            <person name="Pangilinan J."/>
            <person name="Park H.-J."/>
            <person name="Ramirez L."/>
            <person name="Alfaro M."/>
            <person name="Sun H."/>
            <person name="Tritt A."/>
            <person name="Yoshinaga Y."/>
            <person name="Zwiers L.-H."/>
            <person name="Turgeon B."/>
            <person name="Goodwin S."/>
            <person name="Spatafora J."/>
            <person name="Crous P."/>
            <person name="Grigoriev I."/>
        </authorList>
    </citation>
    <scope>NUCLEOTIDE SEQUENCE</scope>
    <source>
        <strain evidence="7">CBS 121410</strain>
    </source>
</reference>
<dbReference type="OrthoDB" id="3639251at2759"/>
<feature type="transmembrane region" description="Helical" evidence="6">
    <location>
        <begin position="33"/>
        <end position="56"/>
    </location>
</feature>
<feature type="transmembrane region" description="Helical" evidence="6">
    <location>
        <begin position="305"/>
        <end position="327"/>
    </location>
</feature>
<evidence type="ECO:0000256" key="1">
    <source>
        <dbReference type="ARBA" id="ARBA00004141"/>
    </source>
</evidence>
<keyword evidence="8" id="KW-1185">Reference proteome</keyword>
<feature type="transmembrane region" description="Helical" evidence="6">
    <location>
        <begin position="173"/>
        <end position="199"/>
    </location>
</feature>
<protein>
    <submittedName>
        <fullName evidence="7">MFS general substrate transporter</fullName>
    </submittedName>
</protein>
<keyword evidence="4 6" id="KW-1133">Transmembrane helix</keyword>
<feature type="transmembrane region" description="Helical" evidence="6">
    <location>
        <begin position="219"/>
        <end position="238"/>
    </location>
</feature>
<dbReference type="InterPro" id="IPR036259">
    <property type="entry name" value="MFS_trans_sf"/>
</dbReference>
<feature type="transmembrane region" description="Helical" evidence="6">
    <location>
        <begin position="7"/>
        <end position="27"/>
    </location>
</feature>
<gene>
    <name evidence="7" type="ORF">K490DRAFT_44491</name>
</gene>
<dbReference type="SUPFAM" id="SSF103473">
    <property type="entry name" value="MFS general substrate transporter"/>
    <property type="match status" value="1"/>
</dbReference>
<evidence type="ECO:0000256" key="6">
    <source>
        <dbReference type="SAM" id="Phobius"/>
    </source>
</evidence>
<accession>A0A9P4LVT2</accession>
<keyword evidence="2" id="KW-0813">Transport</keyword>
<comment type="caution">
    <text evidence="7">The sequence shown here is derived from an EMBL/GenBank/DDBJ whole genome shotgun (WGS) entry which is preliminary data.</text>
</comment>
<evidence type="ECO:0000313" key="8">
    <source>
        <dbReference type="Proteomes" id="UP000799776"/>
    </source>
</evidence>
<dbReference type="Pfam" id="PF07690">
    <property type="entry name" value="MFS_1"/>
    <property type="match status" value="1"/>
</dbReference>